<dbReference type="SUPFAM" id="SSF143120">
    <property type="entry name" value="YefM-like"/>
    <property type="match status" value="1"/>
</dbReference>
<accession>A0A6J4N542</accession>
<comment type="function">
    <text evidence="2">Antitoxin component of a type II toxin-antitoxin (TA) system.</text>
</comment>
<dbReference type="Pfam" id="PF02604">
    <property type="entry name" value="PhdYeFM_antitox"/>
    <property type="match status" value="1"/>
</dbReference>
<dbReference type="Gene3D" id="3.40.1620.10">
    <property type="entry name" value="YefM-like domain"/>
    <property type="match status" value="1"/>
</dbReference>
<sequence length="73" mass="8244">MEVTVQEAKTHLSRLLRRVEAGESIVIKRGRHRVALLTAAPEESPRRQIWGDLEGSFGPDFDDIPDDLRAYAT</sequence>
<name>A0A6J4N542_9ACTN</name>
<protein>
    <recommendedName>
        <fullName evidence="2">Antitoxin</fullName>
    </recommendedName>
</protein>
<dbReference type="InterPro" id="IPR036165">
    <property type="entry name" value="YefM-like_sf"/>
</dbReference>
<organism evidence="3">
    <name type="scientific">uncultured Nocardioidaceae bacterium</name>
    <dbReference type="NCBI Taxonomy" id="253824"/>
    <lineage>
        <taxon>Bacteria</taxon>
        <taxon>Bacillati</taxon>
        <taxon>Actinomycetota</taxon>
        <taxon>Actinomycetes</taxon>
        <taxon>Propionibacteriales</taxon>
        <taxon>Nocardioidaceae</taxon>
        <taxon>environmental samples</taxon>
    </lineage>
</organism>
<evidence type="ECO:0000313" key="3">
    <source>
        <dbReference type="EMBL" id="CAA9377885.1"/>
    </source>
</evidence>
<evidence type="ECO:0000256" key="2">
    <source>
        <dbReference type="RuleBase" id="RU362080"/>
    </source>
</evidence>
<reference evidence="3" key="1">
    <citation type="submission" date="2020-02" db="EMBL/GenBank/DDBJ databases">
        <authorList>
            <person name="Meier V. D."/>
        </authorList>
    </citation>
    <scope>NUCLEOTIDE SEQUENCE</scope>
    <source>
        <strain evidence="3">AVDCRST_MAG21</strain>
    </source>
</reference>
<proteinExistence type="inferred from homology"/>
<comment type="similarity">
    <text evidence="1 2">Belongs to the phD/YefM antitoxin family.</text>
</comment>
<dbReference type="EMBL" id="CADCUL010000137">
    <property type="protein sequence ID" value="CAA9377885.1"/>
    <property type="molecule type" value="Genomic_DNA"/>
</dbReference>
<dbReference type="AlphaFoldDB" id="A0A6J4N542"/>
<evidence type="ECO:0000256" key="1">
    <source>
        <dbReference type="ARBA" id="ARBA00009981"/>
    </source>
</evidence>
<dbReference type="NCBIfam" id="TIGR01552">
    <property type="entry name" value="phd_fam"/>
    <property type="match status" value="1"/>
</dbReference>
<gene>
    <name evidence="3" type="ORF">AVDCRST_MAG21-1556</name>
</gene>
<dbReference type="InterPro" id="IPR006442">
    <property type="entry name" value="Antitoxin_Phd/YefM"/>
</dbReference>